<name>A0AAE3FRV5_9EURY</name>
<dbReference type="Proteomes" id="UP001202674">
    <property type="component" value="Unassembled WGS sequence"/>
</dbReference>
<gene>
    <name evidence="1" type="ORF">AArcSt11_07190</name>
</gene>
<dbReference type="RefSeq" id="WP_250595874.1">
    <property type="nucleotide sequence ID" value="NZ_JAKRVY010000003.1"/>
</dbReference>
<dbReference type="EMBL" id="JAKRVY010000003">
    <property type="protein sequence ID" value="MCL9813439.1"/>
    <property type="molecule type" value="Genomic_DNA"/>
</dbReference>
<protein>
    <submittedName>
        <fullName evidence="1">Uncharacterized protein</fullName>
    </submittedName>
</protein>
<sequence length="60" mass="6690">MDRPESAIVSETAFQSALASLLRRADDNDVEVEGGWDCRNGEDHPDWDVIVTEVEKNADD</sequence>
<organism evidence="1 2">
    <name type="scientific">Natranaeroarchaeum aerophilus</name>
    <dbReference type="NCBI Taxonomy" id="2917711"/>
    <lineage>
        <taxon>Archaea</taxon>
        <taxon>Methanobacteriati</taxon>
        <taxon>Methanobacteriota</taxon>
        <taxon>Stenosarchaea group</taxon>
        <taxon>Halobacteria</taxon>
        <taxon>Halobacteriales</taxon>
        <taxon>Natronoarchaeaceae</taxon>
        <taxon>Natranaeroarchaeum</taxon>
    </lineage>
</organism>
<proteinExistence type="predicted"/>
<comment type="caution">
    <text evidence="1">The sequence shown here is derived from an EMBL/GenBank/DDBJ whole genome shotgun (WGS) entry which is preliminary data.</text>
</comment>
<accession>A0AAE3FRV5</accession>
<evidence type="ECO:0000313" key="1">
    <source>
        <dbReference type="EMBL" id="MCL9813439.1"/>
    </source>
</evidence>
<evidence type="ECO:0000313" key="2">
    <source>
        <dbReference type="Proteomes" id="UP001202674"/>
    </source>
</evidence>
<reference evidence="1 2" key="1">
    <citation type="journal article" date="2022" name="Syst. Appl. Microbiol.">
        <title>Natronocalculus amylovorans gen. nov., sp. nov., and Natranaeroarchaeum aerophilus sp. nov., dominant culturable amylolytic natronoarchaea from hypersaline soda lakes in southwestern Siberia.</title>
        <authorList>
            <person name="Sorokin D.Y."/>
            <person name="Elcheninov A.G."/>
            <person name="Khizhniak T.V."/>
            <person name="Koenen M."/>
            <person name="Bale N.J."/>
            <person name="Damste J.S.S."/>
            <person name="Kublanov I.V."/>
        </authorList>
    </citation>
    <scope>NUCLEOTIDE SEQUENCE [LARGE SCALE GENOMIC DNA]</scope>
    <source>
        <strain evidence="1 2">AArc-St1-1</strain>
    </source>
</reference>
<keyword evidence="2" id="KW-1185">Reference proteome</keyword>
<dbReference type="AlphaFoldDB" id="A0AAE3FRV5"/>